<dbReference type="CDD" id="cd06899">
    <property type="entry name" value="lectin_legume_LecRK_Arcelin_ConA"/>
    <property type="match status" value="1"/>
</dbReference>
<dbReference type="PROSITE" id="PS00107">
    <property type="entry name" value="PROTEIN_KINASE_ATP"/>
    <property type="match status" value="1"/>
</dbReference>
<dbReference type="SUPFAM" id="SSF49899">
    <property type="entry name" value="Concanavalin A-like lectins/glucanases"/>
    <property type="match status" value="1"/>
</dbReference>
<dbReference type="GO" id="GO:0030246">
    <property type="term" value="F:carbohydrate binding"/>
    <property type="evidence" value="ECO:0007669"/>
    <property type="project" value="UniProtKB-KW"/>
</dbReference>
<keyword evidence="8 17" id="KW-0812">Transmembrane</keyword>
<dbReference type="PANTHER" id="PTHR27007">
    <property type="match status" value="1"/>
</dbReference>
<evidence type="ECO:0000256" key="8">
    <source>
        <dbReference type="ARBA" id="ARBA00022692"/>
    </source>
</evidence>
<dbReference type="PROSITE" id="PS50011">
    <property type="entry name" value="PROTEIN_KINASE_DOM"/>
    <property type="match status" value="1"/>
</dbReference>
<keyword evidence="15" id="KW-0325">Glycoprotein</keyword>
<dbReference type="InterPro" id="IPR000719">
    <property type="entry name" value="Prot_kinase_dom"/>
</dbReference>
<keyword evidence="11 16" id="KW-0547">Nucleotide-binding</keyword>
<dbReference type="EMBL" id="JACGCM010000971">
    <property type="protein sequence ID" value="KAF6163639.1"/>
    <property type="molecule type" value="Genomic_DNA"/>
</dbReference>
<evidence type="ECO:0000256" key="9">
    <source>
        <dbReference type="ARBA" id="ARBA00022729"/>
    </source>
</evidence>
<dbReference type="InterPro" id="IPR019825">
    <property type="entry name" value="Lectin_legB_Mn/Ca_BS"/>
</dbReference>
<dbReference type="GO" id="GO:0004674">
    <property type="term" value="F:protein serine/threonine kinase activity"/>
    <property type="evidence" value="ECO:0007669"/>
    <property type="project" value="UniProtKB-KW"/>
</dbReference>
<gene>
    <name evidence="20" type="ORF">GIB67_036099</name>
</gene>
<evidence type="ECO:0000259" key="19">
    <source>
        <dbReference type="PROSITE" id="PS50011"/>
    </source>
</evidence>
<feature type="transmembrane region" description="Helical" evidence="17">
    <location>
        <begin position="291"/>
        <end position="315"/>
    </location>
</feature>
<keyword evidence="9 18" id="KW-0732">Signal</keyword>
<evidence type="ECO:0000256" key="1">
    <source>
        <dbReference type="ARBA" id="ARBA00004236"/>
    </source>
</evidence>
<comment type="similarity">
    <text evidence="3">In the N-terminal section; belongs to the leguminous lectin family.</text>
</comment>
<protein>
    <recommendedName>
        <fullName evidence="5">non-specific serine/threonine protein kinase</fullName>
        <ecNumber evidence="5">2.7.11.1</ecNumber>
    </recommendedName>
</protein>
<dbReference type="OrthoDB" id="1856421at2759"/>
<evidence type="ECO:0000313" key="20">
    <source>
        <dbReference type="EMBL" id="KAF6163639.1"/>
    </source>
</evidence>
<dbReference type="Gene3D" id="1.10.510.10">
    <property type="entry name" value="Transferase(Phosphotransferase) domain 1"/>
    <property type="match status" value="1"/>
</dbReference>
<keyword evidence="10" id="KW-0430">Lectin</keyword>
<name>A0A7J7N8T1_9MAGN</name>
<evidence type="ECO:0000256" key="16">
    <source>
        <dbReference type="PROSITE-ProRule" id="PRU10141"/>
    </source>
</evidence>
<comment type="caution">
    <text evidence="20">The sequence shown here is derived from an EMBL/GenBank/DDBJ whole genome shotgun (WGS) entry which is preliminary data.</text>
</comment>
<evidence type="ECO:0000256" key="7">
    <source>
        <dbReference type="ARBA" id="ARBA00022527"/>
    </source>
</evidence>
<keyword evidence="7" id="KW-0808">Transferase</keyword>
<keyword evidence="12 16" id="KW-0067">ATP-binding</keyword>
<dbReference type="InterPro" id="IPR011009">
    <property type="entry name" value="Kinase-like_dom_sf"/>
</dbReference>
<dbReference type="InterPro" id="IPR013320">
    <property type="entry name" value="ConA-like_dom_sf"/>
</dbReference>
<dbReference type="Pfam" id="PF00139">
    <property type="entry name" value="Lectin_legB"/>
    <property type="match status" value="1"/>
</dbReference>
<dbReference type="Gene3D" id="2.60.120.200">
    <property type="match status" value="1"/>
</dbReference>
<dbReference type="InterPro" id="IPR001220">
    <property type="entry name" value="Legume_lectin_dom"/>
</dbReference>
<dbReference type="AlphaFoldDB" id="A0A7J7N8T1"/>
<sequence length="505" mass="55255">MFSPSFLLCVLLIFLSLTLITSSETNITLLGDAYFNNGAVSLTQELTYSSSNSNGVGRAMYTYPIRFLDPKTSSTASFSSQFSFSITPSNPSSSFGDGIAFLITSHSRVFGTTNGYIGLPPNNMSFVAVEFDTSLDPYLGDINDNHIGLDIDSVVSVASTDVGSFGIDLKSGKVMAVWIEYIDVKKLMKVWVGYSPIKPISPVLATGIDLSSHFMEFMYVGFSASNGRGNAHHVVDKWKFKTFGFLPSVMVNSVTGQDGECLMCSPDDLDIEIHPFDIHQTGKNKFVEVCLGLGGGLAVFLSVVLIVGGAVWWIVRKRRRVMSDTGQIRRIEMKKVPTRLSLAEIKSATRGFHRSKIIGEGASGIVYGGHLASGREVAVKRFSRLNHIDPFGDPFTNELAAMVGCLKHKNLVQLQGWCCEGNELVLVYDYMPQGSLDRIIHKSPNSPTLLTWERRLKIVLGVACALTYLHEDTRPTTVLKLSLELPSLNVPVMFDVAQDGNTSAK</sequence>
<keyword evidence="7" id="KW-0418">Kinase</keyword>
<dbReference type="PROSITE" id="PS00307">
    <property type="entry name" value="LECTIN_LEGUME_BETA"/>
    <property type="match status" value="1"/>
</dbReference>
<evidence type="ECO:0000313" key="21">
    <source>
        <dbReference type="Proteomes" id="UP000541444"/>
    </source>
</evidence>
<dbReference type="Proteomes" id="UP000541444">
    <property type="component" value="Unassembled WGS sequence"/>
</dbReference>
<accession>A0A7J7N8T1</accession>
<evidence type="ECO:0000256" key="10">
    <source>
        <dbReference type="ARBA" id="ARBA00022734"/>
    </source>
</evidence>
<evidence type="ECO:0000256" key="12">
    <source>
        <dbReference type="ARBA" id="ARBA00022840"/>
    </source>
</evidence>
<evidence type="ECO:0000256" key="3">
    <source>
        <dbReference type="ARBA" id="ARBA00008536"/>
    </source>
</evidence>
<keyword evidence="21" id="KW-1185">Reference proteome</keyword>
<dbReference type="Pfam" id="PF07714">
    <property type="entry name" value="PK_Tyr_Ser-Thr"/>
    <property type="match status" value="1"/>
</dbReference>
<keyword evidence="7" id="KW-0723">Serine/threonine-protein kinase</keyword>
<comment type="similarity">
    <text evidence="4">In the C-terminal section; belongs to the protein kinase superfamily. Ser/Thr protein kinase family.</text>
</comment>
<dbReference type="GO" id="GO:0005886">
    <property type="term" value="C:plasma membrane"/>
    <property type="evidence" value="ECO:0007669"/>
    <property type="project" value="UniProtKB-SubCell"/>
</dbReference>
<evidence type="ECO:0000256" key="2">
    <source>
        <dbReference type="ARBA" id="ARBA00004479"/>
    </source>
</evidence>
<evidence type="ECO:0000256" key="14">
    <source>
        <dbReference type="ARBA" id="ARBA00023136"/>
    </source>
</evidence>
<organism evidence="20 21">
    <name type="scientific">Kingdonia uniflora</name>
    <dbReference type="NCBI Taxonomy" id="39325"/>
    <lineage>
        <taxon>Eukaryota</taxon>
        <taxon>Viridiplantae</taxon>
        <taxon>Streptophyta</taxon>
        <taxon>Embryophyta</taxon>
        <taxon>Tracheophyta</taxon>
        <taxon>Spermatophyta</taxon>
        <taxon>Magnoliopsida</taxon>
        <taxon>Ranunculales</taxon>
        <taxon>Circaeasteraceae</taxon>
        <taxon>Kingdonia</taxon>
    </lineage>
</organism>
<evidence type="ECO:0000256" key="11">
    <source>
        <dbReference type="ARBA" id="ARBA00022741"/>
    </source>
</evidence>
<proteinExistence type="inferred from homology"/>
<evidence type="ECO:0000256" key="17">
    <source>
        <dbReference type="SAM" id="Phobius"/>
    </source>
</evidence>
<dbReference type="InterPro" id="IPR017441">
    <property type="entry name" value="Protein_kinase_ATP_BS"/>
</dbReference>
<comment type="subcellular location">
    <subcellularLocation>
        <location evidence="1">Cell membrane</location>
    </subcellularLocation>
    <subcellularLocation>
        <location evidence="2">Membrane</location>
        <topology evidence="2">Single-pass type I membrane protein</topology>
    </subcellularLocation>
</comment>
<keyword evidence="14 17" id="KW-0472">Membrane</keyword>
<feature type="chain" id="PRO_5029881519" description="non-specific serine/threonine protein kinase" evidence="18">
    <location>
        <begin position="24"/>
        <end position="505"/>
    </location>
</feature>
<dbReference type="GO" id="GO:0005524">
    <property type="term" value="F:ATP binding"/>
    <property type="evidence" value="ECO:0007669"/>
    <property type="project" value="UniProtKB-UniRule"/>
</dbReference>
<dbReference type="InterPro" id="IPR050528">
    <property type="entry name" value="L-type_Lectin-RKs"/>
</dbReference>
<dbReference type="GO" id="GO:0051707">
    <property type="term" value="P:response to other organism"/>
    <property type="evidence" value="ECO:0007669"/>
    <property type="project" value="UniProtKB-ARBA"/>
</dbReference>
<feature type="domain" description="Protein kinase" evidence="19">
    <location>
        <begin position="352"/>
        <end position="505"/>
    </location>
</feature>
<feature type="binding site" evidence="16">
    <location>
        <position position="380"/>
    </location>
    <ligand>
        <name>ATP</name>
        <dbReference type="ChEBI" id="CHEBI:30616"/>
    </ligand>
</feature>
<evidence type="ECO:0000256" key="18">
    <source>
        <dbReference type="SAM" id="SignalP"/>
    </source>
</evidence>
<keyword evidence="6" id="KW-1003">Cell membrane</keyword>
<evidence type="ECO:0000256" key="6">
    <source>
        <dbReference type="ARBA" id="ARBA00022475"/>
    </source>
</evidence>
<reference evidence="20 21" key="1">
    <citation type="journal article" date="2020" name="IScience">
        <title>Genome Sequencing of the Endangered Kingdonia uniflora (Circaeasteraceae, Ranunculales) Reveals Potential Mechanisms of Evolutionary Specialization.</title>
        <authorList>
            <person name="Sun Y."/>
            <person name="Deng T."/>
            <person name="Zhang A."/>
            <person name="Moore M.J."/>
            <person name="Landis J.B."/>
            <person name="Lin N."/>
            <person name="Zhang H."/>
            <person name="Zhang X."/>
            <person name="Huang J."/>
            <person name="Zhang X."/>
            <person name="Sun H."/>
            <person name="Wang H."/>
        </authorList>
    </citation>
    <scope>NUCLEOTIDE SEQUENCE [LARGE SCALE GENOMIC DNA]</scope>
    <source>
        <strain evidence="20">TB1705</strain>
        <tissue evidence="20">Leaf</tissue>
    </source>
</reference>
<evidence type="ECO:0000256" key="5">
    <source>
        <dbReference type="ARBA" id="ARBA00012513"/>
    </source>
</evidence>
<evidence type="ECO:0000256" key="4">
    <source>
        <dbReference type="ARBA" id="ARBA00010217"/>
    </source>
</evidence>
<dbReference type="GO" id="GO:0006952">
    <property type="term" value="P:defense response"/>
    <property type="evidence" value="ECO:0007669"/>
    <property type="project" value="UniProtKB-ARBA"/>
</dbReference>
<dbReference type="FunFam" id="3.30.200.20:FF:000810">
    <property type="entry name" value="L-type lectin-domain containing receptor kinase S.6"/>
    <property type="match status" value="1"/>
</dbReference>
<evidence type="ECO:0000256" key="15">
    <source>
        <dbReference type="ARBA" id="ARBA00023180"/>
    </source>
</evidence>
<feature type="signal peptide" evidence="18">
    <location>
        <begin position="1"/>
        <end position="23"/>
    </location>
</feature>
<dbReference type="SUPFAM" id="SSF56112">
    <property type="entry name" value="Protein kinase-like (PK-like)"/>
    <property type="match status" value="1"/>
</dbReference>
<dbReference type="EC" id="2.7.11.1" evidence="5"/>
<evidence type="ECO:0000256" key="13">
    <source>
        <dbReference type="ARBA" id="ARBA00022989"/>
    </source>
</evidence>
<dbReference type="InterPro" id="IPR001245">
    <property type="entry name" value="Ser-Thr/Tyr_kinase_cat_dom"/>
</dbReference>
<keyword evidence="13 17" id="KW-1133">Transmembrane helix</keyword>